<proteinExistence type="predicted"/>
<gene>
    <name evidence="1" type="ORF">EYF80_015593</name>
</gene>
<dbReference type="EMBL" id="SRLO01000117">
    <property type="protein sequence ID" value="TNN74148.1"/>
    <property type="molecule type" value="Genomic_DNA"/>
</dbReference>
<organism evidence="1 2">
    <name type="scientific">Liparis tanakae</name>
    <name type="common">Tanaka's snailfish</name>
    <dbReference type="NCBI Taxonomy" id="230148"/>
    <lineage>
        <taxon>Eukaryota</taxon>
        <taxon>Metazoa</taxon>
        <taxon>Chordata</taxon>
        <taxon>Craniata</taxon>
        <taxon>Vertebrata</taxon>
        <taxon>Euteleostomi</taxon>
        <taxon>Actinopterygii</taxon>
        <taxon>Neopterygii</taxon>
        <taxon>Teleostei</taxon>
        <taxon>Neoteleostei</taxon>
        <taxon>Acanthomorphata</taxon>
        <taxon>Eupercaria</taxon>
        <taxon>Perciformes</taxon>
        <taxon>Cottioidei</taxon>
        <taxon>Cottales</taxon>
        <taxon>Liparidae</taxon>
        <taxon>Liparis</taxon>
    </lineage>
</organism>
<keyword evidence="2" id="KW-1185">Reference proteome</keyword>
<sequence>MQFLNLNRFQHAPKGIASTTFQESRPSREETSILGRKGLEFQRWSKAVCDLRFSDQEEYTVCTENQR</sequence>
<reference evidence="1 2" key="1">
    <citation type="submission" date="2019-03" db="EMBL/GenBank/DDBJ databases">
        <title>First draft genome of Liparis tanakae, snailfish: a comprehensive survey of snailfish specific genes.</title>
        <authorList>
            <person name="Kim W."/>
            <person name="Song I."/>
            <person name="Jeong J.-H."/>
            <person name="Kim D."/>
            <person name="Kim S."/>
            <person name="Ryu S."/>
            <person name="Song J.Y."/>
            <person name="Lee S.K."/>
        </authorList>
    </citation>
    <scope>NUCLEOTIDE SEQUENCE [LARGE SCALE GENOMIC DNA]</scope>
    <source>
        <tissue evidence="1">Muscle</tissue>
    </source>
</reference>
<name>A0A4Z2I872_9TELE</name>
<dbReference type="AlphaFoldDB" id="A0A4Z2I872"/>
<protein>
    <submittedName>
        <fullName evidence="1">Uncharacterized protein</fullName>
    </submittedName>
</protein>
<evidence type="ECO:0000313" key="1">
    <source>
        <dbReference type="EMBL" id="TNN74148.1"/>
    </source>
</evidence>
<dbReference type="Proteomes" id="UP000314294">
    <property type="component" value="Unassembled WGS sequence"/>
</dbReference>
<comment type="caution">
    <text evidence="1">The sequence shown here is derived from an EMBL/GenBank/DDBJ whole genome shotgun (WGS) entry which is preliminary data.</text>
</comment>
<evidence type="ECO:0000313" key="2">
    <source>
        <dbReference type="Proteomes" id="UP000314294"/>
    </source>
</evidence>
<accession>A0A4Z2I872</accession>